<evidence type="ECO:0000313" key="1">
    <source>
        <dbReference type="EMBL" id="LAB69045.1"/>
    </source>
</evidence>
<keyword evidence="1" id="KW-0548">Nucleotidyltransferase</keyword>
<protein>
    <submittedName>
        <fullName evidence="1">RNA-directed DNA polymerase from mobile element jockey-like</fullName>
    </submittedName>
</protein>
<proteinExistence type="evidence at transcript level"/>
<dbReference type="AlphaFoldDB" id="A0A2P2I4W4"/>
<reference evidence="1" key="1">
    <citation type="journal article" date="2018" name="Biosci. Biotechnol. Biochem.">
        <title>Polysaccharide hydrolase of the hadal zone amphipods Hirondellea gigas.</title>
        <authorList>
            <person name="Kobayashi H."/>
            <person name="Nagahama T."/>
            <person name="Arai W."/>
            <person name="Sasagawa Y."/>
            <person name="Umeda M."/>
            <person name="Hayashi T."/>
            <person name="Nikaido I."/>
            <person name="Watanabe H."/>
            <person name="Oguri K."/>
            <person name="Kitazato H."/>
            <person name="Fujioka K."/>
            <person name="Kido Y."/>
            <person name="Takami H."/>
        </authorList>
    </citation>
    <scope>NUCLEOTIDE SEQUENCE</scope>
    <source>
        <tissue evidence="1">Whole body</tissue>
    </source>
</reference>
<dbReference type="PANTHER" id="PTHR33481">
    <property type="entry name" value="REVERSE TRANSCRIPTASE"/>
    <property type="match status" value="1"/>
</dbReference>
<sequence>MIYTSSSYIPAIERRLQLATNNVSQWTTNHGFTISDDKTVAVHFNRQRGHTEPNIRINGRMIIFNQTATFLGMIFDQKLNWKPHIKSLKQSCMKRLSILRSISHTDWGADRVTMLRLYRALIRSELDYGSVIYASAKENVLKTLDPVHNAALRLCTGAFRSSPVPSIYAESGEPPLNVRRMQLSLQFFTHIELLPTSPTYETIHQRTPESQIAGTFAGMIHEICTDLQIININVLPIKFYDTP</sequence>
<dbReference type="EMBL" id="IACF01003429">
    <property type="protein sequence ID" value="LAB69045.1"/>
    <property type="molecule type" value="mRNA"/>
</dbReference>
<keyword evidence="1" id="KW-0808">Transferase</keyword>
<dbReference type="PANTHER" id="PTHR33481:SF1">
    <property type="entry name" value="ENDONUCLEASE_EXONUCLEASE_PHOSPHATASE DOMAIN-CONTAINING PROTEIN-RELATED"/>
    <property type="match status" value="1"/>
</dbReference>
<name>A0A2P2I4W4_9CRUS</name>
<organism evidence="1">
    <name type="scientific">Hirondellea gigas</name>
    <dbReference type="NCBI Taxonomy" id="1518452"/>
    <lineage>
        <taxon>Eukaryota</taxon>
        <taxon>Metazoa</taxon>
        <taxon>Ecdysozoa</taxon>
        <taxon>Arthropoda</taxon>
        <taxon>Crustacea</taxon>
        <taxon>Multicrustacea</taxon>
        <taxon>Malacostraca</taxon>
        <taxon>Eumalacostraca</taxon>
        <taxon>Peracarida</taxon>
        <taxon>Amphipoda</taxon>
        <taxon>Amphilochidea</taxon>
        <taxon>Lysianassida</taxon>
        <taxon>Lysianassidira</taxon>
        <taxon>Lysianassoidea</taxon>
        <taxon>Lysianassidae</taxon>
        <taxon>Hirondellea</taxon>
    </lineage>
</organism>
<accession>A0A2P2I4W4</accession>
<keyword evidence="1" id="KW-0695">RNA-directed DNA polymerase</keyword>
<dbReference type="GO" id="GO:0003964">
    <property type="term" value="F:RNA-directed DNA polymerase activity"/>
    <property type="evidence" value="ECO:0007669"/>
    <property type="project" value="UniProtKB-KW"/>
</dbReference>